<feature type="region of interest" description="Disordered" evidence="1">
    <location>
        <begin position="84"/>
        <end position="107"/>
    </location>
</feature>
<evidence type="ECO:0000256" key="1">
    <source>
        <dbReference type="SAM" id="MobiDB-lite"/>
    </source>
</evidence>
<organism evidence="2 3">
    <name type="scientific">Tribolium castaneum</name>
    <name type="common">Red flour beetle</name>
    <dbReference type="NCBI Taxonomy" id="7070"/>
    <lineage>
        <taxon>Eukaryota</taxon>
        <taxon>Metazoa</taxon>
        <taxon>Ecdysozoa</taxon>
        <taxon>Arthropoda</taxon>
        <taxon>Hexapoda</taxon>
        <taxon>Insecta</taxon>
        <taxon>Pterygota</taxon>
        <taxon>Neoptera</taxon>
        <taxon>Endopterygota</taxon>
        <taxon>Coleoptera</taxon>
        <taxon>Polyphaga</taxon>
        <taxon>Cucujiformia</taxon>
        <taxon>Tenebrionidae</taxon>
        <taxon>Tenebrionidae incertae sedis</taxon>
        <taxon>Tribolium</taxon>
    </lineage>
</organism>
<evidence type="ECO:0000313" key="2">
    <source>
        <dbReference type="EMBL" id="KYB24570.1"/>
    </source>
</evidence>
<gene>
    <name evidence="2" type="primary">AUGUSTUS-3.0.2_31665</name>
    <name evidence="2" type="ORF">TcasGA2_TC031665</name>
</gene>
<dbReference type="AlphaFoldDB" id="A0A139W9G7"/>
<dbReference type="InParanoid" id="A0A139W9G7"/>
<protein>
    <submittedName>
        <fullName evidence="2">Uncharacterized protein</fullName>
    </submittedName>
</protein>
<dbReference type="Proteomes" id="UP000007266">
    <property type="component" value="Unassembled WGS sequence"/>
</dbReference>
<name>A0A139W9G7_TRICA</name>
<sequence>MERDPLDLISILMSKSEKITEEYKCTNLSPVLFKKQCPTLFKELVLEANCSKKTNIKSKVTVTAYEEIKNKNIGKQHIMYTTQPGSISDSSSSADLEDDDDSNCNSSLTRKRKRKTCQKAGDFELVGHEDNCQFNNTVKCQVEILILVGDRSYCETLAKHLGLIWFEGLR</sequence>
<evidence type="ECO:0000313" key="3">
    <source>
        <dbReference type="Proteomes" id="UP000007266"/>
    </source>
</evidence>
<proteinExistence type="predicted"/>
<dbReference type="EMBL" id="KQ972234">
    <property type="protein sequence ID" value="KYB24570.1"/>
    <property type="molecule type" value="Genomic_DNA"/>
</dbReference>
<reference evidence="2 3" key="2">
    <citation type="journal article" date="2010" name="Nucleic Acids Res.">
        <title>BeetleBase in 2010: revisions to provide comprehensive genomic information for Tribolium castaneum.</title>
        <authorList>
            <person name="Kim H.S."/>
            <person name="Murphy T."/>
            <person name="Xia J."/>
            <person name="Caragea D."/>
            <person name="Park Y."/>
            <person name="Beeman R.W."/>
            <person name="Lorenzen M.D."/>
            <person name="Butcher S."/>
            <person name="Manak J.R."/>
            <person name="Brown S.J."/>
        </authorList>
    </citation>
    <scope>NUCLEOTIDE SEQUENCE [LARGE SCALE GENOMIC DNA]</scope>
    <source>
        <strain evidence="2 3">Georgia GA2</strain>
    </source>
</reference>
<reference evidence="2 3" key="1">
    <citation type="journal article" date="2008" name="Nature">
        <title>The genome of the model beetle and pest Tribolium castaneum.</title>
        <authorList>
            <consortium name="Tribolium Genome Sequencing Consortium"/>
            <person name="Richards S."/>
            <person name="Gibbs R.A."/>
            <person name="Weinstock G.M."/>
            <person name="Brown S.J."/>
            <person name="Denell R."/>
            <person name="Beeman R.W."/>
            <person name="Gibbs R."/>
            <person name="Beeman R.W."/>
            <person name="Brown S.J."/>
            <person name="Bucher G."/>
            <person name="Friedrich M."/>
            <person name="Grimmelikhuijzen C.J."/>
            <person name="Klingler M."/>
            <person name="Lorenzen M."/>
            <person name="Richards S."/>
            <person name="Roth S."/>
            <person name="Schroder R."/>
            <person name="Tautz D."/>
            <person name="Zdobnov E.M."/>
            <person name="Muzny D."/>
            <person name="Gibbs R.A."/>
            <person name="Weinstock G.M."/>
            <person name="Attaway T."/>
            <person name="Bell S."/>
            <person name="Buhay C.J."/>
            <person name="Chandrabose M.N."/>
            <person name="Chavez D."/>
            <person name="Clerk-Blankenburg K.P."/>
            <person name="Cree A."/>
            <person name="Dao M."/>
            <person name="Davis C."/>
            <person name="Chacko J."/>
            <person name="Dinh H."/>
            <person name="Dugan-Rocha S."/>
            <person name="Fowler G."/>
            <person name="Garner T.T."/>
            <person name="Garnes J."/>
            <person name="Gnirke A."/>
            <person name="Hawes A."/>
            <person name="Hernandez J."/>
            <person name="Hines S."/>
            <person name="Holder M."/>
            <person name="Hume J."/>
            <person name="Jhangiani S.N."/>
            <person name="Joshi V."/>
            <person name="Khan Z.M."/>
            <person name="Jackson L."/>
            <person name="Kovar C."/>
            <person name="Kowis A."/>
            <person name="Lee S."/>
            <person name="Lewis L.R."/>
            <person name="Margolis J."/>
            <person name="Morgan M."/>
            <person name="Nazareth L.V."/>
            <person name="Nguyen N."/>
            <person name="Okwuonu G."/>
            <person name="Parker D."/>
            <person name="Richards S."/>
            <person name="Ruiz S.J."/>
            <person name="Santibanez J."/>
            <person name="Savard J."/>
            <person name="Scherer S.E."/>
            <person name="Schneider B."/>
            <person name="Sodergren E."/>
            <person name="Tautz D."/>
            <person name="Vattahil S."/>
            <person name="Villasana D."/>
            <person name="White C.S."/>
            <person name="Wright R."/>
            <person name="Park Y."/>
            <person name="Beeman R.W."/>
            <person name="Lord J."/>
            <person name="Oppert B."/>
            <person name="Lorenzen M."/>
            <person name="Brown S."/>
            <person name="Wang L."/>
            <person name="Savard J."/>
            <person name="Tautz D."/>
            <person name="Richards S."/>
            <person name="Weinstock G."/>
            <person name="Gibbs R.A."/>
            <person name="Liu Y."/>
            <person name="Worley K."/>
            <person name="Weinstock G."/>
            <person name="Elsik C.G."/>
            <person name="Reese J.T."/>
            <person name="Elhaik E."/>
            <person name="Landan G."/>
            <person name="Graur D."/>
            <person name="Arensburger P."/>
            <person name="Atkinson P."/>
            <person name="Beeman R.W."/>
            <person name="Beidler J."/>
            <person name="Brown S.J."/>
            <person name="Demuth J.P."/>
            <person name="Drury D.W."/>
            <person name="Du Y.Z."/>
            <person name="Fujiwara H."/>
            <person name="Lorenzen M."/>
            <person name="Maselli V."/>
            <person name="Osanai M."/>
            <person name="Park Y."/>
            <person name="Robertson H.M."/>
            <person name="Tu Z."/>
            <person name="Wang J.J."/>
            <person name="Wang S."/>
            <person name="Richards S."/>
            <person name="Song H."/>
            <person name="Zhang L."/>
            <person name="Sodergren E."/>
            <person name="Werner D."/>
            <person name="Stanke M."/>
            <person name="Morgenstern B."/>
            <person name="Solovyev V."/>
            <person name="Kosarev P."/>
            <person name="Brown G."/>
            <person name="Chen H.C."/>
            <person name="Ermolaeva O."/>
            <person name="Hlavina W."/>
            <person name="Kapustin Y."/>
            <person name="Kiryutin B."/>
            <person name="Kitts P."/>
            <person name="Maglott D."/>
            <person name="Pruitt K."/>
            <person name="Sapojnikov V."/>
            <person name="Souvorov A."/>
            <person name="Mackey A.J."/>
            <person name="Waterhouse R.M."/>
            <person name="Wyder S."/>
            <person name="Zdobnov E.M."/>
            <person name="Zdobnov E.M."/>
            <person name="Wyder S."/>
            <person name="Kriventseva E.V."/>
            <person name="Kadowaki T."/>
            <person name="Bork P."/>
            <person name="Aranda M."/>
            <person name="Bao R."/>
            <person name="Beermann A."/>
            <person name="Berns N."/>
            <person name="Bolognesi R."/>
            <person name="Bonneton F."/>
            <person name="Bopp D."/>
            <person name="Brown S.J."/>
            <person name="Bucher G."/>
            <person name="Butts T."/>
            <person name="Chaumot A."/>
            <person name="Denell R.E."/>
            <person name="Ferrier D.E."/>
            <person name="Friedrich M."/>
            <person name="Gordon C.M."/>
            <person name="Jindra M."/>
            <person name="Klingler M."/>
            <person name="Lan Q."/>
            <person name="Lattorff H.M."/>
            <person name="Laudet V."/>
            <person name="von Levetsow C."/>
            <person name="Liu Z."/>
            <person name="Lutz R."/>
            <person name="Lynch J.A."/>
            <person name="da Fonseca R.N."/>
            <person name="Posnien N."/>
            <person name="Reuter R."/>
            <person name="Roth S."/>
            <person name="Savard J."/>
            <person name="Schinko J.B."/>
            <person name="Schmitt C."/>
            <person name="Schoppmeier M."/>
            <person name="Schroder R."/>
            <person name="Shippy T.D."/>
            <person name="Simonnet F."/>
            <person name="Marques-Souza H."/>
            <person name="Tautz D."/>
            <person name="Tomoyasu Y."/>
            <person name="Trauner J."/>
            <person name="Van der Zee M."/>
            <person name="Vervoort M."/>
            <person name="Wittkopp N."/>
            <person name="Wimmer E.A."/>
            <person name="Yang X."/>
            <person name="Jones A.K."/>
            <person name="Sattelle D.B."/>
            <person name="Ebert P.R."/>
            <person name="Nelson D."/>
            <person name="Scott J.G."/>
            <person name="Beeman R.W."/>
            <person name="Muthukrishnan S."/>
            <person name="Kramer K.J."/>
            <person name="Arakane Y."/>
            <person name="Beeman R.W."/>
            <person name="Zhu Q."/>
            <person name="Hogenkamp D."/>
            <person name="Dixit R."/>
            <person name="Oppert B."/>
            <person name="Jiang H."/>
            <person name="Zou Z."/>
            <person name="Marshall J."/>
            <person name="Elpidina E."/>
            <person name="Vinokurov K."/>
            <person name="Oppert C."/>
            <person name="Zou Z."/>
            <person name="Evans J."/>
            <person name="Lu Z."/>
            <person name="Zhao P."/>
            <person name="Sumathipala N."/>
            <person name="Altincicek B."/>
            <person name="Vilcinskas A."/>
            <person name="Williams M."/>
            <person name="Hultmark D."/>
            <person name="Hetru C."/>
            <person name="Jiang H."/>
            <person name="Grimmelikhuijzen C.J."/>
            <person name="Hauser F."/>
            <person name="Cazzamali G."/>
            <person name="Williamson M."/>
            <person name="Park Y."/>
            <person name="Li B."/>
            <person name="Tanaka Y."/>
            <person name="Predel R."/>
            <person name="Neupert S."/>
            <person name="Schachtner J."/>
            <person name="Verleyen P."/>
            <person name="Raible F."/>
            <person name="Bork P."/>
            <person name="Friedrich M."/>
            <person name="Walden K.K."/>
            <person name="Robertson H.M."/>
            <person name="Angeli S."/>
            <person name="Foret S."/>
            <person name="Bucher G."/>
            <person name="Schuetz S."/>
            <person name="Maleszka R."/>
            <person name="Wimmer E.A."/>
            <person name="Beeman R.W."/>
            <person name="Lorenzen M."/>
            <person name="Tomoyasu Y."/>
            <person name="Miller S.C."/>
            <person name="Grossmann D."/>
            <person name="Bucher G."/>
        </authorList>
    </citation>
    <scope>NUCLEOTIDE SEQUENCE [LARGE SCALE GENOMIC DNA]</scope>
    <source>
        <strain evidence="2 3">Georgia GA2</strain>
    </source>
</reference>
<accession>A0A139W9G7</accession>
<keyword evidence="3" id="KW-1185">Reference proteome</keyword>